<dbReference type="RefSeq" id="WP_115497970.1">
    <property type="nucleotide sequence ID" value="NZ_JACRTI010000003.1"/>
</dbReference>
<name>A0A3D8HJ84_9BACT</name>
<accession>A0A3D8HJ84</accession>
<dbReference type="EMBL" id="JACRTI010000003">
    <property type="protein sequence ID" value="MBC8600426.1"/>
    <property type="molecule type" value="Genomic_DNA"/>
</dbReference>
<reference evidence="2 3" key="1">
    <citation type="submission" date="2018-07" db="EMBL/GenBank/DDBJ databases">
        <title>Parabacteroides acidifaciens nov. sp., isolated from human feces.</title>
        <authorList>
            <person name="Wang Y.J."/>
        </authorList>
    </citation>
    <scope>NUCLEOTIDE SEQUENCE [LARGE SCALE GENOMIC DNA]</scope>
    <source>
        <strain evidence="2 3">426-9</strain>
    </source>
</reference>
<proteinExistence type="predicted"/>
<reference evidence="1 4" key="2">
    <citation type="submission" date="2020-08" db="EMBL/GenBank/DDBJ databases">
        <title>Genome public.</title>
        <authorList>
            <person name="Liu C."/>
            <person name="Sun Q."/>
        </authorList>
    </citation>
    <scope>NUCLEOTIDE SEQUENCE [LARGE SCALE GENOMIC DNA]</scope>
    <source>
        <strain evidence="1 4">426_9</strain>
    </source>
</reference>
<dbReference type="Proteomes" id="UP000629596">
    <property type="component" value="Unassembled WGS sequence"/>
</dbReference>
<organism evidence="2 3">
    <name type="scientific">Parabacteroides acidifaciens</name>
    <dbReference type="NCBI Taxonomy" id="2290935"/>
    <lineage>
        <taxon>Bacteria</taxon>
        <taxon>Pseudomonadati</taxon>
        <taxon>Bacteroidota</taxon>
        <taxon>Bacteroidia</taxon>
        <taxon>Bacteroidales</taxon>
        <taxon>Tannerellaceae</taxon>
        <taxon>Parabacteroides</taxon>
    </lineage>
</organism>
<evidence type="ECO:0000313" key="4">
    <source>
        <dbReference type="Proteomes" id="UP000629596"/>
    </source>
</evidence>
<evidence type="ECO:0000313" key="2">
    <source>
        <dbReference type="EMBL" id="RDU50730.1"/>
    </source>
</evidence>
<gene>
    <name evidence="2" type="ORF">DWU89_01700</name>
    <name evidence="1" type="ORF">H8784_01675</name>
</gene>
<keyword evidence="4" id="KW-1185">Reference proteome</keyword>
<dbReference type="AlphaFoldDB" id="A0A3D8HJ84"/>
<evidence type="ECO:0000313" key="1">
    <source>
        <dbReference type="EMBL" id="MBC8600426.1"/>
    </source>
</evidence>
<comment type="caution">
    <text evidence="2">The sequence shown here is derived from an EMBL/GenBank/DDBJ whole genome shotgun (WGS) entry which is preliminary data.</text>
</comment>
<protein>
    <submittedName>
        <fullName evidence="2">Uncharacterized protein</fullName>
    </submittedName>
</protein>
<evidence type="ECO:0000313" key="3">
    <source>
        <dbReference type="Proteomes" id="UP000256321"/>
    </source>
</evidence>
<sequence length="154" mass="18041">MKELLTALFNGANPSVSLYQQCLTSMPTEERQTFRRKTYAIALSEWSELNSPYRLFLVRLIKSERQEFLDYLHDETILGQFLYDMEDLNLFLKVLGLLAKPSKNHITSYTKLSFSLLLSFNMDLKIKTLSDKIRYAKADTFDFVELMEKNGEME</sequence>
<dbReference type="Proteomes" id="UP000256321">
    <property type="component" value="Unassembled WGS sequence"/>
</dbReference>
<dbReference type="EMBL" id="QREV01000003">
    <property type="protein sequence ID" value="RDU50730.1"/>
    <property type="molecule type" value="Genomic_DNA"/>
</dbReference>